<evidence type="ECO:0000313" key="3">
    <source>
        <dbReference type="EMBL" id="SFF17502.1"/>
    </source>
</evidence>
<reference evidence="4" key="1">
    <citation type="submission" date="2016-10" db="EMBL/GenBank/DDBJ databases">
        <authorList>
            <person name="Varghese N."/>
            <person name="Submissions S."/>
        </authorList>
    </citation>
    <scope>NUCLEOTIDE SEQUENCE [LARGE SCALE GENOMIC DNA]</scope>
    <source>
        <strain evidence="4">CGMCC 1.9227</strain>
    </source>
</reference>
<feature type="signal peptide" evidence="1">
    <location>
        <begin position="1"/>
        <end position="23"/>
    </location>
</feature>
<feature type="domain" description="Peptidase M1 membrane alanine aminopeptidase" evidence="2">
    <location>
        <begin position="416"/>
        <end position="569"/>
    </location>
</feature>
<dbReference type="RefSeq" id="WP_091205936.1">
    <property type="nucleotide sequence ID" value="NZ_FONQ01000010.1"/>
</dbReference>
<accession>A0A1I2GJ18</accession>
<name>A0A1I2GJ18_9FLAO</name>
<keyword evidence="1" id="KW-0732">Signal</keyword>
<evidence type="ECO:0000259" key="2">
    <source>
        <dbReference type="Pfam" id="PF01433"/>
    </source>
</evidence>
<keyword evidence="4" id="KW-1185">Reference proteome</keyword>
<proteinExistence type="predicted"/>
<dbReference type="GO" id="GO:0008237">
    <property type="term" value="F:metallopeptidase activity"/>
    <property type="evidence" value="ECO:0007669"/>
    <property type="project" value="InterPro"/>
</dbReference>
<evidence type="ECO:0000313" key="4">
    <source>
        <dbReference type="Proteomes" id="UP000198596"/>
    </source>
</evidence>
<organism evidence="3 4">
    <name type="scientific">Flavobacterium xueshanense</name>
    <dbReference type="NCBI Taxonomy" id="935223"/>
    <lineage>
        <taxon>Bacteria</taxon>
        <taxon>Pseudomonadati</taxon>
        <taxon>Bacteroidota</taxon>
        <taxon>Flavobacteriia</taxon>
        <taxon>Flavobacteriales</taxon>
        <taxon>Flavobacteriaceae</taxon>
        <taxon>Flavobacterium</taxon>
    </lineage>
</organism>
<dbReference type="Pfam" id="PF01433">
    <property type="entry name" value="Peptidase_M1"/>
    <property type="match status" value="1"/>
</dbReference>
<dbReference type="InterPro" id="IPR027268">
    <property type="entry name" value="Peptidase_M4/M1_CTD_sf"/>
</dbReference>
<dbReference type="OrthoDB" id="9814383at2"/>
<dbReference type="AlphaFoldDB" id="A0A1I2GJ18"/>
<dbReference type="Gene3D" id="1.10.390.10">
    <property type="entry name" value="Neutral Protease Domain 2"/>
    <property type="match status" value="1"/>
</dbReference>
<dbReference type="GO" id="GO:0008270">
    <property type="term" value="F:zinc ion binding"/>
    <property type="evidence" value="ECO:0007669"/>
    <property type="project" value="InterPro"/>
</dbReference>
<protein>
    <recommendedName>
        <fullName evidence="2">Peptidase M1 membrane alanine aminopeptidase domain-containing protein</fullName>
    </recommendedName>
</protein>
<dbReference type="Proteomes" id="UP000198596">
    <property type="component" value="Unassembled WGS sequence"/>
</dbReference>
<dbReference type="SUPFAM" id="SSF55486">
    <property type="entry name" value="Metalloproteases ('zincins'), catalytic domain"/>
    <property type="match status" value="1"/>
</dbReference>
<dbReference type="CDD" id="cd09604">
    <property type="entry name" value="M1_APN_like"/>
    <property type="match status" value="1"/>
</dbReference>
<dbReference type="InterPro" id="IPR014782">
    <property type="entry name" value="Peptidase_M1_dom"/>
</dbReference>
<feature type="chain" id="PRO_5011560708" description="Peptidase M1 membrane alanine aminopeptidase domain-containing protein" evidence="1">
    <location>
        <begin position="24"/>
        <end position="757"/>
    </location>
</feature>
<dbReference type="STRING" id="935223.SAMN04488131_110113"/>
<evidence type="ECO:0000256" key="1">
    <source>
        <dbReference type="SAM" id="SignalP"/>
    </source>
</evidence>
<sequence>MKNNLLKAASYAALFFGVTTLQAQQNPVTALPNTAVSKYNYHDTFGPNFYTKNGTDSRSASGQPGAKYWQNKADYKLSATLNDKNNEVIGSEILTYTNNSPDKISFLWMNVDQNLFKNNSRGETVIPITGSRNGDKGQVFDGGHKIKSIKIVSGKNGKTVETEAKFEIIDTRMQVFLPQDLNPNGGSIKLKIDFSFISPDFGSDRMGVLETKNGKVFTMAQWYPRMCVYDDIKGWNTLPYLGAGEFYLEFGDFDVTITAPANHIVVSSGELMNPSEVYTAEQQKRWTTASQSDKTVTIRSAEEVKNIASRPIGESTLNWHFKIKNARDVSWASSAAFIIDAAKINLPSGKKSLAISAYPVESAGQDAWSRATEYTKSSVENYSKRWFEYPYPAATNVAGNEGGMEYPAIVFCDWQSKGKELWRVTDHEFGHGWFPMIVGSNERLFAWMDEGFNTFINSLSAEDFNKGEYKPRRPSDMQRMADMLTNPKLEPIMTAPDGMKEHNMGLLAYEKPSSGLVMLREQVLGKERFDKAFRVYTERWAFKHPTPDDFFRTMENVSGEDLNWFWRSWFVNNWSLDQGITKIKYLKNDPKLGALIYIENLEKMAMPMVLEIKTKSGAISRVQLPVEIWQRNTNWAFKNASTEEIESITIDPDHALPDINPSNNVWISEKSELEKAVILDEYLGDFVSKQISVKLAFSEDNGMLVVTPEGETSIHFDSIGKDKFGADQEGGIEIQFKENKTEFTLKMEGQEFLFTKA</sequence>
<gene>
    <name evidence="3" type="ORF">SAMN04488131_110113</name>
</gene>
<dbReference type="EMBL" id="FONQ01000010">
    <property type="protein sequence ID" value="SFF17502.1"/>
    <property type="molecule type" value="Genomic_DNA"/>
</dbReference>